<evidence type="ECO:0000313" key="1">
    <source>
        <dbReference type="EMBL" id="CAA7268557.1"/>
    </source>
</evidence>
<evidence type="ECO:0000313" key="2">
    <source>
        <dbReference type="Proteomes" id="UP000467700"/>
    </source>
</evidence>
<proteinExistence type="predicted"/>
<organism evidence="1 2">
    <name type="scientific">Cyclocybe aegerita</name>
    <name type="common">Black poplar mushroom</name>
    <name type="synonym">Agrocybe aegerita</name>
    <dbReference type="NCBI Taxonomy" id="1973307"/>
    <lineage>
        <taxon>Eukaryota</taxon>
        <taxon>Fungi</taxon>
        <taxon>Dikarya</taxon>
        <taxon>Basidiomycota</taxon>
        <taxon>Agaricomycotina</taxon>
        <taxon>Agaricomycetes</taxon>
        <taxon>Agaricomycetidae</taxon>
        <taxon>Agaricales</taxon>
        <taxon>Agaricineae</taxon>
        <taxon>Bolbitiaceae</taxon>
        <taxon>Cyclocybe</taxon>
    </lineage>
</organism>
<accession>A0A8S0WQX4</accession>
<comment type="caution">
    <text evidence="1">The sequence shown here is derived from an EMBL/GenBank/DDBJ whole genome shotgun (WGS) entry which is preliminary data.</text>
</comment>
<protein>
    <submittedName>
        <fullName evidence="1">Uncharacterized protein</fullName>
    </submittedName>
</protein>
<dbReference type="Proteomes" id="UP000467700">
    <property type="component" value="Unassembled WGS sequence"/>
</dbReference>
<keyword evidence="2" id="KW-1185">Reference proteome</keyword>
<dbReference type="EMBL" id="CACVBS010000068">
    <property type="protein sequence ID" value="CAA7268557.1"/>
    <property type="molecule type" value="Genomic_DNA"/>
</dbReference>
<sequence>MFDADAVTIEEKMAPYASQIESGDSSTNYLRSCLALTSSELDEANEREVAVSRCLDVVAKNWQDETAERQLYQGCHEVSPRAGAGETTHCGAARRSHSQIIAAQMRDFGEREAAADNCNRIQRELDASQSRTKTQSDKIAELHRELASLWAWASDLRCEHTSSPATDQGDESIGMSPLFQLAIKMPNAGYPSKADIKIWMGYLLE</sequence>
<name>A0A8S0WQX4_CYCAE</name>
<dbReference type="AlphaFoldDB" id="A0A8S0WQX4"/>
<reference evidence="1 2" key="1">
    <citation type="submission" date="2020-01" db="EMBL/GenBank/DDBJ databases">
        <authorList>
            <person name="Gupta K D."/>
        </authorList>
    </citation>
    <scope>NUCLEOTIDE SEQUENCE [LARGE SCALE GENOMIC DNA]</scope>
</reference>
<gene>
    <name evidence="1" type="ORF">AAE3_LOCUS10605</name>
</gene>